<dbReference type="EMBL" id="VNIM01000099">
    <property type="protein sequence ID" value="TVV71059.1"/>
    <property type="molecule type" value="Genomic_DNA"/>
</dbReference>
<protein>
    <recommendedName>
        <fullName evidence="4">DUF922 domain-containing protein</fullName>
    </recommendedName>
</protein>
<dbReference type="AlphaFoldDB" id="A0A558QVC2"/>
<dbReference type="OrthoDB" id="7506756at2"/>
<organism evidence="2 3">
    <name type="scientific">Alterirhizorhabdus solaris</name>
    <dbReference type="NCBI Taxonomy" id="2529389"/>
    <lineage>
        <taxon>Bacteria</taxon>
        <taxon>Pseudomonadati</taxon>
        <taxon>Pseudomonadota</taxon>
        <taxon>Alphaproteobacteria</taxon>
        <taxon>Sphingomonadales</taxon>
        <taxon>Rhizorhabdaceae</taxon>
        <taxon>Alterirhizorhabdus</taxon>
    </lineage>
</organism>
<dbReference type="Proteomes" id="UP000318681">
    <property type="component" value="Unassembled WGS sequence"/>
</dbReference>
<evidence type="ECO:0008006" key="4">
    <source>
        <dbReference type="Google" id="ProtNLM"/>
    </source>
</evidence>
<feature type="signal peptide" evidence="1">
    <location>
        <begin position="1"/>
        <end position="20"/>
    </location>
</feature>
<gene>
    <name evidence="2" type="ORF">FOY91_17665</name>
</gene>
<keyword evidence="1" id="KW-0732">Signal</keyword>
<comment type="caution">
    <text evidence="2">The sequence shown here is derived from an EMBL/GenBank/DDBJ whole genome shotgun (WGS) entry which is preliminary data.</text>
</comment>
<evidence type="ECO:0000313" key="3">
    <source>
        <dbReference type="Proteomes" id="UP000318681"/>
    </source>
</evidence>
<name>A0A558QVC2_9SPHN</name>
<dbReference type="RefSeq" id="WP_145154770.1">
    <property type="nucleotide sequence ID" value="NZ_VNIM01000099.1"/>
</dbReference>
<evidence type="ECO:0000256" key="1">
    <source>
        <dbReference type="SAM" id="SignalP"/>
    </source>
</evidence>
<accession>A0A558QVC2</accession>
<sequence length="149" mass="15491">MGISLIAGLTLAALSVPLPADLTHRTQVAHRDGAVDVTYHGKVDLAHHQRGAVTPPGVAGVRRCDWTGTVSVSRHITRPGAAATLSTIVAHDRVVDGSRHGDCLVARKGIERDVAAHRPTLEAHMAAVAARDRASVLADLDAAAALASR</sequence>
<reference evidence="2 3" key="1">
    <citation type="submission" date="2019-07" db="EMBL/GenBank/DDBJ databases">
        <title>Sphingomonas solaris sp. nov., isolated from a solar panel from Boston, Massachusetts.</title>
        <authorList>
            <person name="Tanner K."/>
            <person name="Pascual J."/>
            <person name="Mancuso C."/>
            <person name="Pereto J."/>
            <person name="Khalil A."/>
            <person name="Vilanova C."/>
        </authorList>
    </citation>
    <scope>NUCLEOTIDE SEQUENCE [LARGE SCALE GENOMIC DNA]</scope>
    <source>
        <strain evidence="2 3">R4DWN</strain>
    </source>
</reference>
<proteinExistence type="predicted"/>
<evidence type="ECO:0000313" key="2">
    <source>
        <dbReference type="EMBL" id="TVV71059.1"/>
    </source>
</evidence>
<keyword evidence="3" id="KW-1185">Reference proteome</keyword>
<feature type="chain" id="PRO_5021821446" description="DUF922 domain-containing protein" evidence="1">
    <location>
        <begin position="21"/>
        <end position="149"/>
    </location>
</feature>